<dbReference type="Gene3D" id="3.20.20.370">
    <property type="entry name" value="Glycoside hydrolase/deacetylase"/>
    <property type="match status" value="1"/>
</dbReference>
<dbReference type="Proteomes" id="UP000243542">
    <property type="component" value="Unassembled WGS sequence"/>
</dbReference>
<comment type="caution">
    <text evidence="4">The sequence shown here is derived from an EMBL/GenBank/DDBJ whole genome shotgun (WGS) entry which is preliminary data.</text>
</comment>
<evidence type="ECO:0000256" key="1">
    <source>
        <dbReference type="ARBA" id="ARBA00004613"/>
    </source>
</evidence>
<evidence type="ECO:0000313" key="4">
    <source>
        <dbReference type="EMBL" id="PFG47727.1"/>
    </source>
</evidence>
<dbReference type="Pfam" id="PF01522">
    <property type="entry name" value="Polysacc_deac_1"/>
    <property type="match status" value="1"/>
</dbReference>
<evidence type="ECO:0000256" key="2">
    <source>
        <dbReference type="ARBA" id="ARBA00022729"/>
    </source>
</evidence>
<proteinExistence type="predicted"/>
<sequence>MITFAVHGIGRPRRALDPGEDERWLTVEQFDDLLDVVATSGARLTFDDGNVSDVEIALPRLVERNLRAEFFPLAGRVGERGYVNSADLRRLVDAGMHVGSHGWDRHDWRHLDRAFTVRRELDAAPRLLAELSGKPVRRYSLPPGPYDRRVVRHLRAAGATKVYAGGRSRPGSWLHSRVEVRSDLNARWAEGAITRAAFRCWR</sequence>
<dbReference type="PROSITE" id="PS51677">
    <property type="entry name" value="NODB"/>
    <property type="match status" value="1"/>
</dbReference>
<dbReference type="InterPro" id="IPR051398">
    <property type="entry name" value="Polysacch_Deacetylase"/>
</dbReference>
<comment type="subcellular location">
    <subcellularLocation>
        <location evidence="1">Secreted</location>
    </subcellularLocation>
</comment>
<keyword evidence="5" id="KW-1185">Reference proteome</keyword>
<name>A0A2A9F8H7_9PSEU</name>
<organism evidence="4 5">
    <name type="scientific">Amycolatopsis sulphurea</name>
    <dbReference type="NCBI Taxonomy" id="76022"/>
    <lineage>
        <taxon>Bacteria</taxon>
        <taxon>Bacillati</taxon>
        <taxon>Actinomycetota</taxon>
        <taxon>Actinomycetes</taxon>
        <taxon>Pseudonocardiales</taxon>
        <taxon>Pseudonocardiaceae</taxon>
        <taxon>Amycolatopsis</taxon>
    </lineage>
</organism>
<dbReference type="InterPro" id="IPR011330">
    <property type="entry name" value="Glyco_hydro/deAcase_b/a-brl"/>
</dbReference>
<dbReference type="CDD" id="cd10918">
    <property type="entry name" value="CE4_NodB_like_5s_6s"/>
    <property type="match status" value="1"/>
</dbReference>
<dbReference type="RefSeq" id="WP_098511714.1">
    <property type="nucleotide sequence ID" value="NZ_JBIAKZ010000014.1"/>
</dbReference>
<dbReference type="SUPFAM" id="SSF88713">
    <property type="entry name" value="Glycoside hydrolase/deacetylase"/>
    <property type="match status" value="1"/>
</dbReference>
<dbReference type="GO" id="GO:0016810">
    <property type="term" value="F:hydrolase activity, acting on carbon-nitrogen (but not peptide) bonds"/>
    <property type="evidence" value="ECO:0007669"/>
    <property type="project" value="InterPro"/>
</dbReference>
<accession>A0A2A9F8H7</accession>
<dbReference type="InterPro" id="IPR002509">
    <property type="entry name" value="NODB_dom"/>
</dbReference>
<feature type="domain" description="NodB homology" evidence="3">
    <location>
        <begin position="40"/>
        <end position="202"/>
    </location>
</feature>
<dbReference type="PANTHER" id="PTHR34216:SF3">
    <property type="entry name" value="POLY-BETA-1,6-N-ACETYL-D-GLUCOSAMINE N-DEACETYLASE"/>
    <property type="match status" value="1"/>
</dbReference>
<dbReference type="AlphaFoldDB" id="A0A2A9F8H7"/>
<keyword evidence="2" id="KW-0732">Signal</keyword>
<gene>
    <name evidence="4" type="ORF">ATK36_2781</name>
</gene>
<evidence type="ECO:0000313" key="5">
    <source>
        <dbReference type="Proteomes" id="UP000243542"/>
    </source>
</evidence>
<protein>
    <submittedName>
        <fullName evidence="4">Polysaccharide deacetylase</fullName>
    </submittedName>
</protein>
<dbReference type="EMBL" id="PDJK01000002">
    <property type="protein sequence ID" value="PFG47727.1"/>
    <property type="molecule type" value="Genomic_DNA"/>
</dbReference>
<reference evidence="4 5" key="1">
    <citation type="submission" date="2017-10" db="EMBL/GenBank/DDBJ databases">
        <title>Sequencing the genomes of 1000 actinobacteria strains.</title>
        <authorList>
            <person name="Klenk H.-P."/>
        </authorList>
    </citation>
    <scope>NUCLEOTIDE SEQUENCE [LARGE SCALE GENOMIC DNA]</scope>
    <source>
        <strain evidence="4 5">DSM 46092</strain>
    </source>
</reference>
<dbReference type="GO" id="GO:0005576">
    <property type="term" value="C:extracellular region"/>
    <property type="evidence" value="ECO:0007669"/>
    <property type="project" value="UniProtKB-SubCell"/>
</dbReference>
<dbReference type="GO" id="GO:0005975">
    <property type="term" value="P:carbohydrate metabolic process"/>
    <property type="evidence" value="ECO:0007669"/>
    <property type="project" value="InterPro"/>
</dbReference>
<evidence type="ECO:0000259" key="3">
    <source>
        <dbReference type="PROSITE" id="PS51677"/>
    </source>
</evidence>
<dbReference type="PANTHER" id="PTHR34216">
    <property type="match status" value="1"/>
</dbReference>